<dbReference type="Proteomes" id="UP001165287">
    <property type="component" value="Unassembled WGS sequence"/>
</dbReference>
<protein>
    <submittedName>
        <fullName evidence="1">Uncharacterized protein</fullName>
    </submittedName>
</protein>
<organism evidence="1 2">
    <name type="scientific">Metabacillus rhizolycopersici</name>
    <dbReference type="NCBI Taxonomy" id="2875709"/>
    <lineage>
        <taxon>Bacteria</taxon>
        <taxon>Bacillati</taxon>
        <taxon>Bacillota</taxon>
        <taxon>Bacilli</taxon>
        <taxon>Bacillales</taxon>
        <taxon>Bacillaceae</taxon>
        <taxon>Metabacillus</taxon>
    </lineage>
</organism>
<comment type="caution">
    <text evidence="1">The sequence shown here is derived from an EMBL/GenBank/DDBJ whole genome shotgun (WGS) entry which is preliminary data.</text>
</comment>
<gene>
    <name evidence="1" type="ORF">K9V48_04790</name>
</gene>
<dbReference type="RefSeq" id="WP_224137374.1">
    <property type="nucleotide sequence ID" value="NZ_JAIQUM010000007.1"/>
</dbReference>
<evidence type="ECO:0000313" key="1">
    <source>
        <dbReference type="EMBL" id="MBZ5749574.1"/>
    </source>
</evidence>
<accession>A0ABS7UNT7</accession>
<evidence type="ECO:0000313" key="2">
    <source>
        <dbReference type="Proteomes" id="UP001165287"/>
    </source>
</evidence>
<reference evidence="1" key="1">
    <citation type="submission" date="2024-05" db="EMBL/GenBank/DDBJ databases">
        <title>Metabacillus sp. nov., isolated from the rhizosphere soil of tomato plants.</title>
        <authorList>
            <person name="Ma R."/>
        </authorList>
    </citation>
    <scope>NUCLEOTIDE SEQUENCE</scope>
    <source>
        <strain evidence="1">DBTR6</strain>
    </source>
</reference>
<dbReference type="EMBL" id="JAIQUM010000007">
    <property type="protein sequence ID" value="MBZ5749574.1"/>
    <property type="molecule type" value="Genomic_DNA"/>
</dbReference>
<sequence>MSDQTLTCKACGSTSFAVGELGHGYANIRPVNKRMTTGSPLLLTYCQDCGEVASMKVKEIGKLKN</sequence>
<proteinExistence type="predicted"/>
<name>A0ABS7UNT7_9BACI</name>
<keyword evidence="2" id="KW-1185">Reference proteome</keyword>